<dbReference type="InterPro" id="IPR053144">
    <property type="entry name" value="Acetyltransferase_Butenolide"/>
</dbReference>
<protein>
    <submittedName>
        <fullName evidence="2">GNAT family N-acetyltransferase</fullName>
    </submittedName>
</protein>
<reference evidence="2" key="1">
    <citation type="submission" date="2021-05" db="EMBL/GenBank/DDBJ databases">
        <title>Whole genome sequence of Curtobacterium flaccumfaciens pv. flaccumfaciens strain CFBP 3417.</title>
        <authorList>
            <person name="Osdaghi E."/>
            <person name="Taghouti G."/>
            <person name="Portier P."/>
            <person name="Fazliarab A."/>
            <person name="Taghavi S.M."/>
            <person name="Briand M."/>
            <person name="Le-Saux M."/>
            <person name="Jacques M.-A."/>
        </authorList>
    </citation>
    <scope>NUCLEOTIDE SEQUENCE</scope>
    <source>
        <strain evidence="2">CFBP 3417</strain>
    </source>
</reference>
<dbReference type="AlphaFoldDB" id="A0A9Q2ZMF8"/>
<dbReference type="InterPro" id="IPR000182">
    <property type="entry name" value="GNAT_dom"/>
</dbReference>
<proteinExistence type="predicted"/>
<dbReference type="Gene3D" id="3.40.630.30">
    <property type="match status" value="1"/>
</dbReference>
<dbReference type="CDD" id="cd04301">
    <property type="entry name" value="NAT_SF"/>
    <property type="match status" value="1"/>
</dbReference>
<dbReference type="SUPFAM" id="SSF55729">
    <property type="entry name" value="Acyl-CoA N-acyltransferases (Nat)"/>
    <property type="match status" value="1"/>
</dbReference>
<gene>
    <name evidence="2" type="ORF">KK103_06685</name>
</gene>
<name>A0A9Q2ZMF8_9MICO</name>
<feature type="domain" description="N-acetyltransferase" evidence="1">
    <location>
        <begin position="3"/>
        <end position="139"/>
    </location>
</feature>
<dbReference type="EMBL" id="JAHEWX010000006">
    <property type="protein sequence ID" value="MBT1541444.1"/>
    <property type="molecule type" value="Genomic_DNA"/>
</dbReference>
<organism evidence="2 3">
    <name type="scientific">Curtobacterium flaccumfaciens pv. flaccumfaciens</name>
    <dbReference type="NCBI Taxonomy" id="138532"/>
    <lineage>
        <taxon>Bacteria</taxon>
        <taxon>Bacillati</taxon>
        <taxon>Actinomycetota</taxon>
        <taxon>Actinomycetes</taxon>
        <taxon>Micrococcales</taxon>
        <taxon>Microbacteriaceae</taxon>
        <taxon>Curtobacterium</taxon>
    </lineage>
</organism>
<dbReference type="RefSeq" id="WP_159556051.1">
    <property type="nucleotide sequence ID" value="NZ_JAHEWX010000006.1"/>
</dbReference>
<accession>A0A9Q2ZMF8</accession>
<dbReference type="PROSITE" id="PS51186">
    <property type="entry name" value="GNAT"/>
    <property type="match status" value="1"/>
</dbReference>
<dbReference type="Pfam" id="PF13673">
    <property type="entry name" value="Acetyltransf_10"/>
    <property type="match status" value="1"/>
</dbReference>
<dbReference type="InterPro" id="IPR016181">
    <property type="entry name" value="Acyl_CoA_acyltransferase"/>
</dbReference>
<comment type="caution">
    <text evidence="2">The sequence shown here is derived from an EMBL/GenBank/DDBJ whole genome shotgun (WGS) entry which is preliminary data.</text>
</comment>
<evidence type="ECO:0000259" key="1">
    <source>
        <dbReference type="PROSITE" id="PS51186"/>
    </source>
</evidence>
<dbReference type="GO" id="GO:0016747">
    <property type="term" value="F:acyltransferase activity, transferring groups other than amino-acyl groups"/>
    <property type="evidence" value="ECO:0007669"/>
    <property type="project" value="InterPro"/>
</dbReference>
<dbReference type="Proteomes" id="UP000709437">
    <property type="component" value="Unassembled WGS sequence"/>
</dbReference>
<dbReference type="PANTHER" id="PTHR43233:SF1">
    <property type="entry name" value="FAMILY N-ACETYLTRANSFERASE, PUTATIVE (AFU_ORTHOLOGUE AFUA_6G03350)-RELATED"/>
    <property type="match status" value="1"/>
</dbReference>
<dbReference type="PANTHER" id="PTHR43233">
    <property type="entry name" value="FAMILY N-ACETYLTRANSFERASE, PUTATIVE (AFU_ORTHOLOGUE AFUA_6G03350)-RELATED"/>
    <property type="match status" value="1"/>
</dbReference>
<evidence type="ECO:0000313" key="2">
    <source>
        <dbReference type="EMBL" id="MBT1541444.1"/>
    </source>
</evidence>
<evidence type="ECO:0000313" key="3">
    <source>
        <dbReference type="Proteomes" id="UP000709437"/>
    </source>
</evidence>
<sequence>MSTTISDERPGTDELVALYDAVGWTAYTQDPAALTAAIVGSHTVLTARDDDGHLLGLLRTVSDGVTIVYVQDVLVVPSAHRSGVGGALLDAVLQRYADVRQTVLLTDTEAGQRAFYESRGFVEAHDVEPQPLRSFVLLR</sequence>